<feature type="transmembrane region" description="Helical" evidence="2">
    <location>
        <begin position="581"/>
        <end position="601"/>
    </location>
</feature>
<feature type="region of interest" description="Disordered" evidence="1">
    <location>
        <begin position="1"/>
        <end position="21"/>
    </location>
</feature>
<evidence type="ECO:0000256" key="1">
    <source>
        <dbReference type="SAM" id="MobiDB-lite"/>
    </source>
</evidence>
<dbReference type="InterPro" id="IPR036259">
    <property type="entry name" value="MFS_trans_sf"/>
</dbReference>
<feature type="transmembrane region" description="Helical" evidence="2">
    <location>
        <begin position="234"/>
        <end position="259"/>
    </location>
</feature>
<dbReference type="GeneID" id="106053710"/>
<dbReference type="PANTHER" id="PTHR20765">
    <property type="entry name" value="SOLUTE CARRIER FAMILY 43 MEMBER 3-RELATED"/>
    <property type="match status" value="1"/>
</dbReference>
<gene>
    <name evidence="4" type="primary">LOC106053710</name>
</gene>
<feature type="compositionally biased region" description="Basic and acidic residues" evidence="1">
    <location>
        <begin position="297"/>
        <end position="331"/>
    </location>
</feature>
<name>A0A9W2ZFQ1_BIOGL</name>
<feature type="transmembrane region" description="Helical" evidence="2">
    <location>
        <begin position="265"/>
        <end position="287"/>
    </location>
</feature>
<dbReference type="InterPro" id="IPR027197">
    <property type="entry name" value="SLC43A3"/>
</dbReference>
<feature type="transmembrane region" description="Helical" evidence="2">
    <location>
        <begin position="203"/>
        <end position="222"/>
    </location>
</feature>
<feature type="transmembrane region" description="Helical" evidence="2">
    <location>
        <begin position="545"/>
        <end position="569"/>
    </location>
</feature>
<dbReference type="OrthoDB" id="330047at2759"/>
<dbReference type="Gene3D" id="1.20.1250.20">
    <property type="entry name" value="MFS general substrate transporter like domains"/>
    <property type="match status" value="1"/>
</dbReference>
<keyword evidence="2" id="KW-0812">Transmembrane</keyword>
<accession>A0A9W2ZFQ1</accession>
<proteinExistence type="predicted"/>
<evidence type="ECO:0000313" key="3">
    <source>
        <dbReference type="Proteomes" id="UP001165740"/>
    </source>
</evidence>
<evidence type="ECO:0000313" key="4">
    <source>
        <dbReference type="RefSeq" id="XP_055873741.1"/>
    </source>
</evidence>
<dbReference type="PANTHER" id="PTHR20765:SF1">
    <property type="entry name" value="EQUILIBRATIVE NUCLEOBASE TRANSPORTER 1"/>
    <property type="match status" value="1"/>
</dbReference>
<dbReference type="OMA" id="AFLRIMY"/>
<feature type="transmembrane region" description="Helical" evidence="2">
    <location>
        <begin position="486"/>
        <end position="508"/>
    </location>
</feature>
<keyword evidence="3" id="KW-1185">Reference proteome</keyword>
<protein>
    <submittedName>
        <fullName evidence="4">Equilibrative nucleobase transporter 1-like</fullName>
    </submittedName>
</protein>
<dbReference type="Proteomes" id="UP001165740">
    <property type="component" value="Chromosome 18"/>
</dbReference>
<evidence type="ECO:0000256" key="2">
    <source>
        <dbReference type="SAM" id="Phobius"/>
    </source>
</evidence>
<sequence>MAKIESQSQIHSHKDSPGVVKPVASGQGMSQKFKYFLTLWAFFENLLFSGLRAGWPALVYILKQEHIYSYLCVKEPLKATPNATVHLIQSRQISPSELTKTEMYNASTPYQHKQFSQHGVEEALVMFQNLSGTALNHTSTQCDEQDAVFNQCFTITTATMALSALLYGQLNYKFGIRAPRVLSVFLFVAGSMCIAFINKDVPWLVFPGFILISSGGMALYLTNNQISYLYSKGSAGIVGLLCGALEASSFVQTVIKIAYESGVSLLVSHLVLGALYLCTLLSTFFFLPRNFIPSQEDVPKNNRDDEEHIESTGDPDLNEKRVTPDAGDSQKKEHVLEKYQSEHVVQNYVTEDQGDRPIGDFLQIQTNGGNYVLKEVGNSSTLSGASKEFKGRSTKKLLECLFSRTYLLYLFWACVVQIILAMCLGTFNPWLEFVTNKNLEEVSRFTDVLLYSMLGSPVLSLCIGLSMDFLNNGDNTDKQQAVKRTLITSSVSLGATSVLGVIACAFFIVSGPDIIVVTSIALVIFRTALYSCGAAFLRIMYPTELFGLLCGIMSLMSGGISFVQYPLFLWVQTRVQAWKEVFGFLGLLGIVSLVQPIYLLWKSRQIERNN</sequence>
<keyword evidence="2" id="KW-1133">Transmembrane helix</keyword>
<feature type="transmembrane region" description="Helical" evidence="2">
    <location>
        <begin position="406"/>
        <end position="428"/>
    </location>
</feature>
<dbReference type="AlphaFoldDB" id="A0A9W2ZFQ1"/>
<dbReference type="RefSeq" id="XP_055873741.1">
    <property type="nucleotide sequence ID" value="XM_056017766.1"/>
</dbReference>
<feature type="transmembrane region" description="Helical" evidence="2">
    <location>
        <begin position="448"/>
        <end position="465"/>
    </location>
</feature>
<feature type="transmembrane region" description="Helical" evidence="2">
    <location>
        <begin position="180"/>
        <end position="197"/>
    </location>
</feature>
<feature type="compositionally biased region" description="Polar residues" evidence="1">
    <location>
        <begin position="1"/>
        <end position="10"/>
    </location>
</feature>
<feature type="region of interest" description="Disordered" evidence="1">
    <location>
        <begin position="296"/>
        <end position="331"/>
    </location>
</feature>
<keyword evidence="2" id="KW-0472">Membrane</keyword>
<organism evidence="3 4">
    <name type="scientific">Biomphalaria glabrata</name>
    <name type="common">Bloodfluke planorb</name>
    <name type="synonym">Freshwater snail</name>
    <dbReference type="NCBI Taxonomy" id="6526"/>
    <lineage>
        <taxon>Eukaryota</taxon>
        <taxon>Metazoa</taxon>
        <taxon>Spiralia</taxon>
        <taxon>Lophotrochozoa</taxon>
        <taxon>Mollusca</taxon>
        <taxon>Gastropoda</taxon>
        <taxon>Heterobranchia</taxon>
        <taxon>Euthyneura</taxon>
        <taxon>Panpulmonata</taxon>
        <taxon>Hygrophila</taxon>
        <taxon>Lymnaeoidea</taxon>
        <taxon>Planorbidae</taxon>
        <taxon>Biomphalaria</taxon>
    </lineage>
</organism>
<reference evidence="4" key="1">
    <citation type="submission" date="2025-08" db="UniProtKB">
        <authorList>
            <consortium name="RefSeq"/>
        </authorList>
    </citation>
    <scope>IDENTIFICATION</scope>
</reference>
<dbReference type="SUPFAM" id="SSF103473">
    <property type="entry name" value="MFS general substrate transporter"/>
    <property type="match status" value="1"/>
</dbReference>
<feature type="transmembrane region" description="Helical" evidence="2">
    <location>
        <begin position="514"/>
        <end position="533"/>
    </location>
</feature>